<dbReference type="GO" id="GO:0005634">
    <property type="term" value="C:nucleus"/>
    <property type="evidence" value="ECO:0007669"/>
    <property type="project" value="UniProtKB-SubCell"/>
</dbReference>
<dbReference type="InterPro" id="IPR003959">
    <property type="entry name" value="ATPase_AAA_core"/>
</dbReference>
<evidence type="ECO:0000313" key="9">
    <source>
        <dbReference type="Proteomes" id="UP000094565"/>
    </source>
</evidence>
<dbReference type="PIRSF" id="PIRSF001767">
    <property type="entry name" value="Cdc6"/>
    <property type="match status" value="1"/>
</dbReference>
<dbReference type="SUPFAM" id="SSF52540">
    <property type="entry name" value="P-loop containing nucleoside triphosphate hydrolases"/>
    <property type="match status" value="1"/>
</dbReference>
<name>A0A1B2J6X5_PICPA</name>
<comment type="subcellular location">
    <subcellularLocation>
        <location evidence="1">Nucleus</location>
    </subcellularLocation>
</comment>
<dbReference type="SMART" id="SM00382">
    <property type="entry name" value="AAA"/>
    <property type="match status" value="1"/>
</dbReference>
<dbReference type="InterPro" id="IPR036388">
    <property type="entry name" value="WH-like_DNA-bd_sf"/>
</dbReference>
<evidence type="ECO:0000256" key="1">
    <source>
        <dbReference type="ARBA" id="ARBA00004123"/>
    </source>
</evidence>
<dbReference type="PANTHER" id="PTHR10763:SF26">
    <property type="entry name" value="CELL DIVISION CONTROL PROTEIN 6 HOMOLOG"/>
    <property type="match status" value="1"/>
</dbReference>
<dbReference type="GO" id="GO:0005524">
    <property type="term" value="F:ATP binding"/>
    <property type="evidence" value="ECO:0007669"/>
    <property type="project" value="InterPro"/>
</dbReference>
<sequence length="460" mass="50936">MNTPPVTPQKKRILTEINGLPTPKRMKAQERSSTVYSQVKTAFQRGSSPDIDTDGYSLHGRSKEANVLKSFLEKGLADLESNSLYISGPPGTGKTAQLNAVLAYLFPKKSGTLNTYQTEKNGQTVSRLLSVSKLNCMTINRPDEIYHSIYRQIQSCNIFHDSKCSSDQLEKILSDEDVADMHIIVLDELDNLIAKNQRVLFQLFSWASHLTGASGPRVILIGIANALDLTDRFIPRLKTNGISPNLLQFHPYNGDQIKTIITKKIQSLPHRNTNQIIHPAALQLCARKASSSTGDLRKAFDVLYQSIELAEASAKKKMDPIEFSSLQLHEISPITVADIAKAFNATNLGKGKQFLAKLNIQQKTILCALSKCSGNKSITINSLYEFYKTKIDFDPLTGSLKKTEFIDILSMLESHGVISMGNNSSKLSNVGNSKVACITAEHEIRSSIQNLPLLEKIMNR</sequence>
<dbReference type="InterPro" id="IPR050311">
    <property type="entry name" value="ORC1/CDC6"/>
</dbReference>
<keyword evidence="9" id="KW-1185">Reference proteome</keyword>
<keyword evidence="5" id="KW-0131">Cell cycle</keyword>
<dbReference type="GO" id="GO:0006270">
    <property type="term" value="P:DNA replication initiation"/>
    <property type="evidence" value="ECO:0007669"/>
    <property type="project" value="UniProtKB-UniRule"/>
</dbReference>
<dbReference type="InterPro" id="IPR003593">
    <property type="entry name" value="AAA+_ATPase"/>
</dbReference>
<dbReference type="GO" id="GO:0003688">
    <property type="term" value="F:DNA replication origin binding"/>
    <property type="evidence" value="ECO:0007669"/>
    <property type="project" value="TreeGrafter"/>
</dbReference>
<dbReference type="GO" id="GO:0033314">
    <property type="term" value="P:mitotic DNA replication checkpoint signaling"/>
    <property type="evidence" value="ECO:0007669"/>
    <property type="project" value="TreeGrafter"/>
</dbReference>
<comment type="similarity">
    <text evidence="6">Belongs to the CDC6/cdc18 family.</text>
</comment>
<accession>A0A1B2J6X5</accession>
<dbReference type="Pfam" id="PF09079">
    <property type="entry name" value="WHD_Cdc6"/>
    <property type="match status" value="1"/>
</dbReference>
<dbReference type="GO" id="GO:0016887">
    <property type="term" value="F:ATP hydrolysis activity"/>
    <property type="evidence" value="ECO:0007669"/>
    <property type="project" value="InterPro"/>
</dbReference>
<evidence type="ECO:0000256" key="3">
    <source>
        <dbReference type="ARBA" id="ARBA00022705"/>
    </source>
</evidence>
<keyword evidence="2" id="KW-0132">Cell division</keyword>
<evidence type="ECO:0000256" key="2">
    <source>
        <dbReference type="ARBA" id="ARBA00022618"/>
    </source>
</evidence>
<dbReference type="Gene3D" id="1.10.8.60">
    <property type="match status" value="1"/>
</dbReference>
<dbReference type="InterPro" id="IPR027417">
    <property type="entry name" value="P-loop_NTPase"/>
</dbReference>
<dbReference type="AlphaFoldDB" id="A0A1B2J6X5"/>
<dbReference type="Pfam" id="PF22606">
    <property type="entry name" value="Cdc6-ORC-like_ATPase_lid"/>
    <property type="match status" value="1"/>
</dbReference>
<evidence type="ECO:0000256" key="5">
    <source>
        <dbReference type="ARBA" id="ARBA00023306"/>
    </source>
</evidence>
<dbReference type="GO" id="GO:0051301">
    <property type="term" value="P:cell division"/>
    <property type="evidence" value="ECO:0007669"/>
    <property type="project" value="UniProtKB-UniRule"/>
</dbReference>
<evidence type="ECO:0000256" key="6">
    <source>
        <dbReference type="PIRNR" id="PIRNR001767"/>
    </source>
</evidence>
<dbReference type="PANTHER" id="PTHR10763">
    <property type="entry name" value="CELL DIVISION CONTROL PROTEIN 6-RELATED"/>
    <property type="match status" value="1"/>
</dbReference>
<proteinExistence type="inferred from homology"/>
<evidence type="ECO:0000313" key="8">
    <source>
        <dbReference type="EMBL" id="ANZ73732.1"/>
    </source>
</evidence>
<feature type="domain" description="AAA+ ATPase" evidence="7">
    <location>
        <begin position="80"/>
        <end position="243"/>
    </location>
</feature>
<dbReference type="Pfam" id="PF00004">
    <property type="entry name" value="AAA"/>
    <property type="match status" value="1"/>
</dbReference>
<keyword evidence="3" id="KW-0235">DNA replication</keyword>
<dbReference type="InterPro" id="IPR054425">
    <property type="entry name" value="Cdc6_ORC1-like_ATPase_lid"/>
</dbReference>
<dbReference type="OrthoDB" id="1926878at2759"/>
<dbReference type="Gene3D" id="3.40.50.300">
    <property type="entry name" value="P-loop containing nucleotide triphosphate hydrolases"/>
    <property type="match status" value="1"/>
</dbReference>
<dbReference type="EMBL" id="CP014584">
    <property type="protein sequence ID" value="ANZ73732.1"/>
    <property type="molecule type" value="Genomic_DNA"/>
</dbReference>
<evidence type="ECO:0000259" key="7">
    <source>
        <dbReference type="SMART" id="SM00382"/>
    </source>
</evidence>
<organism evidence="8 9">
    <name type="scientific">Komagataella pastoris</name>
    <name type="common">Yeast</name>
    <name type="synonym">Pichia pastoris</name>
    <dbReference type="NCBI Taxonomy" id="4922"/>
    <lineage>
        <taxon>Eukaryota</taxon>
        <taxon>Fungi</taxon>
        <taxon>Dikarya</taxon>
        <taxon>Ascomycota</taxon>
        <taxon>Saccharomycotina</taxon>
        <taxon>Pichiomycetes</taxon>
        <taxon>Pichiales</taxon>
        <taxon>Pichiaceae</taxon>
        <taxon>Komagataella</taxon>
    </lineage>
</organism>
<gene>
    <name evidence="8" type="primary">CDC6</name>
    <name evidence="8" type="ORF">ATY40_BA7500637</name>
</gene>
<dbReference type="InterPro" id="IPR016314">
    <property type="entry name" value="Cdc6/18"/>
</dbReference>
<protein>
    <recommendedName>
        <fullName evidence="6">Cell division control protein</fullName>
    </recommendedName>
</protein>
<evidence type="ECO:0000256" key="4">
    <source>
        <dbReference type="ARBA" id="ARBA00023242"/>
    </source>
</evidence>
<dbReference type="Proteomes" id="UP000094565">
    <property type="component" value="Chromosome 1"/>
</dbReference>
<dbReference type="InterPro" id="IPR015163">
    <property type="entry name" value="Cdc6_C"/>
</dbReference>
<reference evidence="8 9" key="1">
    <citation type="submission" date="2016-02" db="EMBL/GenBank/DDBJ databases">
        <title>Comparative genomic and transcriptomic foundation for Pichia pastoris.</title>
        <authorList>
            <person name="Love K.R."/>
            <person name="Shah K.A."/>
            <person name="Whittaker C.A."/>
            <person name="Wu J."/>
            <person name="Bartlett M.C."/>
            <person name="Ma D."/>
            <person name="Leeson R.L."/>
            <person name="Priest M."/>
            <person name="Young S.K."/>
            <person name="Love J.C."/>
        </authorList>
    </citation>
    <scope>NUCLEOTIDE SEQUENCE [LARGE SCALE GENOMIC DNA]</scope>
    <source>
        <strain evidence="8 9">ATCC 28485</strain>
    </source>
</reference>
<dbReference type="Gene3D" id="1.10.10.10">
    <property type="entry name" value="Winged helix-like DNA-binding domain superfamily/Winged helix DNA-binding domain"/>
    <property type="match status" value="1"/>
</dbReference>
<keyword evidence="4" id="KW-0539">Nucleus</keyword>